<dbReference type="EMBL" id="LAZR01003264">
    <property type="protein sequence ID" value="KKN20218.1"/>
    <property type="molecule type" value="Genomic_DNA"/>
</dbReference>
<organism evidence="2">
    <name type="scientific">marine sediment metagenome</name>
    <dbReference type="NCBI Taxonomy" id="412755"/>
    <lineage>
        <taxon>unclassified sequences</taxon>
        <taxon>metagenomes</taxon>
        <taxon>ecological metagenomes</taxon>
    </lineage>
</organism>
<comment type="caution">
    <text evidence="2">The sequence shown here is derived from an EMBL/GenBank/DDBJ whole genome shotgun (WGS) entry which is preliminary data.</text>
</comment>
<evidence type="ECO:0000259" key="1">
    <source>
        <dbReference type="Pfam" id="PF02026"/>
    </source>
</evidence>
<dbReference type="AlphaFoldDB" id="A0A0F9RSB2"/>
<accession>A0A0F9RSB2</accession>
<name>A0A0F9RSB2_9ZZZZ</name>
<dbReference type="Pfam" id="PF02026">
    <property type="entry name" value="RyR"/>
    <property type="match status" value="1"/>
</dbReference>
<proteinExistence type="predicted"/>
<sequence>MKMNLEMQDTLLMFLDKLFCDKLIFVGPESGIDPDLCGPRKCIVHPDVTGIIAFGGSYPFAGADIKIEDFFRFISFYDSVNNDAQGFAFIQQAEWLYYKGKIDMTYDNLPSFLKSNYYDPIKLISTKPNIMENDKRTAGEEPTEAHSEMYENFEKSYLIKIAKICHQANKAWCESDGDFSQKNWLEAEEWQRESAIKGVAFRLNNPIAEKSAQHNAWLNDKVSTGWVYGEVKDAKAKTHPCIVPFYELPAFQQRKDILFCAIVDALK</sequence>
<protein>
    <recommendedName>
        <fullName evidence="1">Ryanodine receptor Ryr domain-containing protein</fullName>
    </recommendedName>
</protein>
<feature type="domain" description="Ryanodine receptor Ryr" evidence="1">
    <location>
        <begin position="212"/>
        <end position="256"/>
    </location>
</feature>
<gene>
    <name evidence="2" type="ORF">LCGC14_0938000</name>
</gene>
<dbReference type="InterPro" id="IPR003032">
    <property type="entry name" value="Ryanodine_rcpt"/>
</dbReference>
<dbReference type="Gene3D" id="6.20.350.10">
    <property type="match status" value="1"/>
</dbReference>
<reference evidence="2" key="1">
    <citation type="journal article" date="2015" name="Nature">
        <title>Complex archaea that bridge the gap between prokaryotes and eukaryotes.</title>
        <authorList>
            <person name="Spang A."/>
            <person name="Saw J.H."/>
            <person name="Jorgensen S.L."/>
            <person name="Zaremba-Niedzwiedzka K."/>
            <person name="Martijn J."/>
            <person name="Lind A.E."/>
            <person name="van Eijk R."/>
            <person name="Schleper C."/>
            <person name="Guy L."/>
            <person name="Ettema T.J."/>
        </authorList>
    </citation>
    <scope>NUCLEOTIDE SEQUENCE</scope>
</reference>
<evidence type="ECO:0000313" key="2">
    <source>
        <dbReference type="EMBL" id="KKN20218.1"/>
    </source>
</evidence>